<dbReference type="AlphaFoldDB" id="A0A254NGR4"/>
<feature type="domain" description="Ice-binding protein C-terminal" evidence="2">
    <location>
        <begin position="152"/>
        <end position="177"/>
    </location>
</feature>
<organism evidence="3 4">
    <name type="scientific">Roseateles puraquae</name>
    <dbReference type="NCBI Taxonomy" id="431059"/>
    <lineage>
        <taxon>Bacteria</taxon>
        <taxon>Pseudomonadati</taxon>
        <taxon>Pseudomonadota</taxon>
        <taxon>Betaproteobacteria</taxon>
        <taxon>Burkholderiales</taxon>
        <taxon>Sphaerotilaceae</taxon>
        <taxon>Roseateles</taxon>
    </lineage>
</organism>
<evidence type="ECO:0000256" key="1">
    <source>
        <dbReference type="SAM" id="SignalP"/>
    </source>
</evidence>
<evidence type="ECO:0000313" key="4">
    <source>
        <dbReference type="Proteomes" id="UP000197446"/>
    </source>
</evidence>
<proteinExistence type="predicted"/>
<comment type="caution">
    <text evidence="3">The sequence shown here is derived from an EMBL/GenBank/DDBJ whole genome shotgun (WGS) entry which is preliminary data.</text>
</comment>
<dbReference type="InterPro" id="IPR013424">
    <property type="entry name" value="Ice-binding_C"/>
</dbReference>
<sequence>MISAVVLDRQSQELRMKLKSIAAASMVAFTALGSHAADTSWGSHALLESALGLTAGGVIFDTFSFSLGAQSSVASSVTSLGPIGAGTYSLFSVGNDGLVGTPDDQGFGAWTYGGAPVVHTVSLAAGNYYYSVFGIASGAAAYSINSAATAAPVPEPETYALLAAGLGMVGFIASRRRRD</sequence>
<dbReference type="NCBIfam" id="TIGR02595">
    <property type="entry name" value="PEP_CTERM"/>
    <property type="match status" value="1"/>
</dbReference>
<accession>A0A254NGR4</accession>
<evidence type="ECO:0000313" key="3">
    <source>
        <dbReference type="EMBL" id="OWR05407.1"/>
    </source>
</evidence>
<protein>
    <recommendedName>
        <fullName evidence="2">Ice-binding protein C-terminal domain-containing protein</fullName>
    </recommendedName>
</protein>
<keyword evidence="4" id="KW-1185">Reference proteome</keyword>
<dbReference type="EMBL" id="NISI01000001">
    <property type="protein sequence ID" value="OWR05407.1"/>
    <property type="molecule type" value="Genomic_DNA"/>
</dbReference>
<evidence type="ECO:0000259" key="2">
    <source>
        <dbReference type="Pfam" id="PF07589"/>
    </source>
</evidence>
<dbReference type="NCBIfam" id="NF038126">
    <property type="entry name" value="PEP_CTERM_FxDxF"/>
    <property type="match status" value="1"/>
</dbReference>
<dbReference type="Proteomes" id="UP000197446">
    <property type="component" value="Unassembled WGS sequence"/>
</dbReference>
<feature type="chain" id="PRO_5012919741" description="Ice-binding protein C-terminal domain-containing protein" evidence="1">
    <location>
        <begin position="37"/>
        <end position="179"/>
    </location>
</feature>
<feature type="signal peptide" evidence="1">
    <location>
        <begin position="1"/>
        <end position="36"/>
    </location>
</feature>
<dbReference type="Pfam" id="PF07589">
    <property type="entry name" value="PEP-CTERM"/>
    <property type="match status" value="1"/>
</dbReference>
<name>A0A254NGR4_9BURK</name>
<gene>
    <name evidence="3" type="ORF">CDO81_02790</name>
</gene>
<keyword evidence="1" id="KW-0732">Signal</keyword>
<reference evidence="3 4" key="1">
    <citation type="journal article" date="2007" name="Int. J. Syst. Evol. Microbiol.">
        <title>Description of Pelomonas aquatica sp. nov. and Pelomonas puraquae sp. nov., isolated from industrial and haemodialysis water.</title>
        <authorList>
            <person name="Gomila M."/>
            <person name="Bowien B."/>
            <person name="Falsen E."/>
            <person name="Moore E.R."/>
            <person name="Lalucat J."/>
        </authorList>
    </citation>
    <scope>NUCLEOTIDE SEQUENCE [LARGE SCALE GENOMIC DNA]</scope>
    <source>
        <strain evidence="3 4">CCUG 52769</strain>
    </source>
</reference>